<accession>A0A9X3WQX8</accession>
<dbReference type="Pfam" id="PF00571">
    <property type="entry name" value="CBS"/>
    <property type="match status" value="1"/>
</dbReference>
<dbReference type="AlphaFoldDB" id="A0A9X3WQX8"/>
<dbReference type="Proteomes" id="UP001145072">
    <property type="component" value="Unassembled WGS sequence"/>
</dbReference>
<dbReference type="Gene3D" id="3.10.580.10">
    <property type="entry name" value="CBS-domain"/>
    <property type="match status" value="1"/>
</dbReference>
<proteinExistence type="predicted"/>
<dbReference type="InterPro" id="IPR046342">
    <property type="entry name" value="CBS_dom_sf"/>
</dbReference>
<evidence type="ECO:0000313" key="3">
    <source>
        <dbReference type="Proteomes" id="UP001145072"/>
    </source>
</evidence>
<dbReference type="GO" id="GO:0052621">
    <property type="term" value="F:diguanylate cyclase activity"/>
    <property type="evidence" value="ECO:0007669"/>
    <property type="project" value="TreeGrafter"/>
</dbReference>
<dbReference type="SMART" id="SM00267">
    <property type="entry name" value="GGDEF"/>
    <property type="match status" value="1"/>
</dbReference>
<dbReference type="RefSeq" id="WP_259871853.1">
    <property type="nucleotide sequence ID" value="NZ_JAMQJZ010000025.1"/>
</dbReference>
<dbReference type="GO" id="GO:1902201">
    <property type="term" value="P:negative regulation of bacterial-type flagellum-dependent cell motility"/>
    <property type="evidence" value="ECO:0007669"/>
    <property type="project" value="TreeGrafter"/>
</dbReference>
<dbReference type="InterPro" id="IPR029787">
    <property type="entry name" value="Nucleotide_cyclase"/>
</dbReference>
<dbReference type="GO" id="GO:0005886">
    <property type="term" value="C:plasma membrane"/>
    <property type="evidence" value="ECO:0007669"/>
    <property type="project" value="TreeGrafter"/>
</dbReference>
<dbReference type="PANTHER" id="PTHR45138:SF25">
    <property type="entry name" value="GGDEF DOMAIN PROTEIN"/>
    <property type="match status" value="1"/>
</dbReference>
<dbReference type="PANTHER" id="PTHR45138">
    <property type="entry name" value="REGULATORY COMPONENTS OF SENSORY TRANSDUCTION SYSTEM"/>
    <property type="match status" value="1"/>
</dbReference>
<dbReference type="InterPro" id="IPR000644">
    <property type="entry name" value="CBS_dom"/>
</dbReference>
<sequence>MEKLIGEIMEQVPTIDDNHTNQYADQLFKDNPSCEGIVVVRDGIPIALITRINFYQKLGTLYGYNLFMGKSIRLLMDADILCVSSITPIIKVCQLAMKRENDKLYDYVVVTNNYTYVGVVSIRNLLLTFAEVQAEAASNLNPLTGLPGNQIIDQKLKEIRWQPCFSVLYIDLDHFKSYNDLYGFSKGDQVIQLTANLLHSYTNHPNAFLGHIGGDDFIVVLDNYDYYPICEAIISEFDTEIKKYYTLEHLEKNYIVAENRSGHFEKIPLVSISIAVVTNQKHNFISAEEIVSKATEMKKRCKAIKHSCFFADGISC</sequence>
<comment type="caution">
    <text evidence="2">The sequence shown here is derived from an EMBL/GenBank/DDBJ whole genome shotgun (WGS) entry which is preliminary data.</text>
</comment>
<feature type="domain" description="GGDEF" evidence="1">
    <location>
        <begin position="163"/>
        <end position="313"/>
    </location>
</feature>
<dbReference type="GO" id="GO:0043709">
    <property type="term" value="P:cell adhesion involved in single-species biofilm formation"/>
    <property type="evidence" value="ECO:0007669"/>
    <property type="project" value="TreeGrafter"/>
</dbReference>
<dbReference type="CDD" id="cd01949">
    <property type="entry name" value="GGDEF"/>
    <property type="match status" value="1"/>
</dbReference>
<dbReference type="InterPro" id="IPR050469">
    <property type="entry name" value="Diguanylate_Cyclase"/>
</dbReference>
<organism evidence="2 3">
    <name type="scientific">Aquibacillus koreensis</name>
    <dbReference type="NCBI Taxonomy" id="279446"/>
    <lineage>
        <taxon>Bacteria</taxon>
        <taxon>Bacillati</taxon>
        <taxon>Bacillota</taxon>
        <taxon>Bacilli</taxon>
        <taxon>Bacillales</taxon>
        <taxon>Bacillaceae</taxon>
        <taxon>Aquibacillus</taxon>
    </lineage>
</organism>
<reference evidence="2" key="1">
    <citation type="submission" date="2022-06" db="EMBL/GenBank/DDBJ databases">
        <title>Aquibacillus sp. a new bacterium isolated from soil saline samples.</title>
        <authorList>
            <person name="Galisteo C."/>
            <person name="De La Haba R."/>
            <person name="Sanchez-Porro C."/>
            <person name="Ventosa A."/>
        </authorList>
    </citation>
    <scope>NUCLEOTIDE SEQUENCE</scope>
    <source>
        <strain evidence="2">JCM 12387</strain>
    </source>
</reference>
<protein>
    <submittedName>
        <fullName evidence="2">GGDEF domain-containing protein</fullName>
    </submittedName>
</protein>
<dbReference type="SUPFAM" id="SSF54631">
    <property type="entry name" value="CBS-domain pair"/>
    <property type="match status" value="1"/>
</dbReference>
<dbReference type="Pfam" id="PF00990">
    <property type="entry name" value="GGDEF"/>
    <property type="match status" value="1"/>
</dbReference>
<dbReference type="NCBIfam" id="TIGR00254">
    <property type="entry name" value="GGDEF"/>
    <property type="match status" value="1"/>
</dbReference>
<evidence type="ECO:0000313" key="2">
    <source>
        <dbReference type="EMBL" id="MDC3422646.1"/>
    </source>
</evidence>
<dbReference type="SUPFAM" id="SSF55073">
    <property type="entry name" value="Nucleotide cyclase"/>
    <property type="match status" value="1"/>
</dbReference>
<evidence type="ECO:0000259" key="1">
    <source>
        <dbReference type="PROSITE" id="PS50887"/>
    </source>
</evidence>
<name>A0A9X3WQX8_9BACI</name>
<dbReference type="Gene3D" id="3.30.70.270">
    <property type="match status" value="1"/>
</dbReference>
<gene>
    <name evidence="2" type="ORF">NC661_20030</name>
</gene>
<keyword evidence="3" id="KW-1185">Reference proteome</keyword>
<dbReference type="PROSITE" id="PS50887">
    <property type="entry name" value="GGDEF"/>
    <property type="match status" value="1"/>
</dbReference>
<dbReference type="InterPro" id="IPR000160">
    <property type="entry name" value="GGDEF_dom"/>
</dbReference>
<dbReference type="InterPro" id="IPR043128">
    <property type="entry name" value="Rev_trsase/Diguanyl_cyclase"/>
</dbReference>
<dbReference type="EMBL" id="JAMQJZ010000025">
    <property type="protein sequence ID" value="MDC3422646.1"/>
    <property type="molecule type" value="Genomic_DNA"/>
</dbReference>